<dbReference type="Proteomes" id="UP001302949">
    <property type="component" value="Unassembled WGS sequence"/>
</dbReference>
<comment type="caution">
    <text evidence="2">The sequence shown here is derived from an EMBL/GenBank/DDBJ whole genome shotgun (WGS) entry which is preliminary data.</text>
</comment>
<accession>A0ABU5QFK1</accession>
<feature type="chain" id="PRO_5045922341" description="Right handed beta helix domain-containing protein" evidence="1">
    <location>
        <begin position="19"/>
        <end position="337"/>
    </location>
</feature>
<sequence>MKKLLLLALFFVSQITFAQNILRVNNTTGVKGVGVYDSFDAAQKAAVNGDIIYLDPSSTSYGSITITKKLTIIGNGFHLANNTNASFDRRTAILSYVYFNQGSQNTTLIGLHITNAIDVNVENITLKRCRLDDRVDIDADRFSLIQSLVMYSGVNGYNSNKKSANCIISNNIFLNSSRVTYLSGASIINNVFELGGSLLYDLEGCIFSNNIIDTGTYTTGIFDKSAVGNSISNNICTSPAGLPSGSGNVNDVNISTIFKISNPWDDINTLEANLQLADNSPAKTAGAGKTPIGIYAGVNPYVQSGLPNIPTVTTFNSSGFGTVNTPLKITINVRSGN</sequence>
<feature type="signal peptide" evidence="1">
    <location>
        <begin position="1"/>
        <end position="18"/>
    </location>
</feature>
<dbReference type="InterPro" id="IPR011050">
    <property type="entry name" value="Pectin_lyase_fold/virulence"/>
</dbReference>
<evidence type="ECO:0008006" key="4">
    <source>
        <dbReference type="Google" id="ProtNLM"/>
    </source>
</evidence>
<gene>
    <name evidence="2" type="ORF">VB248_19790</name>
</gene>
<keyword evidence="1" id="KW-0732">Signal</keyword>
<evidence type="ECO:0000313" key="3">
    <source>
        <dbReference type="Proteomes" id="UP001302949"/>
    </source>
</evidence>
<reference evidence="2 3" key="1">
    <citation type="submission" date="2023-12" db="EMBL/GenBank/DDBJ databases">
        <title>Novel species of the genus Arcicella isolated from rivers.</title>
        <authorList>
            <person name="Lu H."/>
        </authorList>
    </citation>
    <scope>NUCLEOTIDE SEQUENCE [LARGE SCALE GENOMIC DNA]</scope>
    <source>
        <strain evidence="2 3">KCTC 23307</strain>
    </source>
</reference>
<evidence type="ECO:0000313" key="2">
    <source>
        <dbReference type="EMBL" id="MEA5141407.1"/>
    </source>
</evidence>
<keyword evidence="3" id="KW-1185">Reference proteome</keyword>
<protein>
    <recommendedName>
        <fullName evidence="4">Right handed beta helix domain-containing protein</fullName>
    </recommendedName>
</protein>
<evidence type="ECO:0000256" key="1">
    <source>
        <dbReference type="SAM" id="SignalP"/>
    </source>
</evidence>
<name>A0ABU5QFK1_9BACT</name>
<dbReference type="SUPFAM" id="SSF51126">
    <property type="entry name" value="Pectin lyase-like"/>
    <property type="match status" value="1"/>
</dbReference>
<organism evidence="2 3">
    <name type="scientific">Arcicella rigui</name>
    <dbReference type="NCBI Taxonomy" id="797020"/>
    <lineage>
        <taxon>Bacteria</taxon>
        <taxon>Pseudomonadati</taxon>
        <taxon>Bacteroidota</taxon>
        <taxon>Cytophagia</taxon>
        <taxon>Cytophagales</taxon>
        <taxon>Flectobacillaceae</taxon>
        <taxon>Arcicella</taxon>
    </lineage>
</organism>
<dbReference type="EMBL" id="JAYFUM010000027">
    <property type="protein sequence ID" value="MEA5141407.1"/>
    <property type="molecule type" value="Genomic_DNA"/>
</dbReference>
<dbReference type="RefSeq" id="WP_323298564.1">
    <property type="nucleotide sequence ID" value="NZ_JAYFUM010000027.1"/>
</dbReference>
<proteinExistence type="predicted"/>